<reference evidence="2 3" key="1">
    <citation type="journal article" date="2008" name="Nature">
        <title>The Trichoplax genome and the nature of placozoans.</title>
        <authorList>
            <person name="Srivastava M."/>
            <person name="Begovic E."/>
            <person name="Chapman J."/>
            <person name="Putnam N.H."/>
            <person name="Hellsten U."/>
            <person name="Kawashima T."/>
            <person name="Kuo A."/>
            <person name="Mitros T."/>
            <person name="Salamov A."/>
            <person name="Carpenter M.L."/>
            <person name="Signorovitch A.Y."/>
            <person name="Moreno M.A."/>
            <person name="Kamm K."/>
            <person name="Grimwood J."/>
            <person name="Schmutz J."/>
            <person name="Shapiro H."/>
            <person name="Grigoriev I.V."/>
            <person name="Buss L.W."/>
            <person name="Schierwater B."/>
            <person name="Dellaporta S.L."/>
            <person name="Rokhsar D.S."/>
        </authorList>
    </citation>
    <scope>NUCLEOTIDE SEQUENCE [LARGE SCALE GENOMIC DNA]</scope>
    <source>
        <strain evidence="2 3">Grell-BS-1999</strain>
    </source>
</reference>
<dbReference type="GeneID" id="6759751"/>
<dbReference type="KEGG" id="tad:TRIADDRAFT_62570"/>
<organism evidence="2 3">
    <name type="scientific">Trichoplax adhaerens</name>
    <name type="common">Trichoplax reptans</name>
    <dbReference type="NCBI Taxonomy" id="10228"/>
    <lineage>
        <taxon>Eukaryota</taxon>
        <taxon>Metazoa</taxon>
        <taxon>Placozoa</taxon>
        <taxon>Uniplacotomia</taxon>
        <taxon>Trichoplacea</taxon>
        <taxon>Trichoplacidae</taxon>
        <taxon>Trichoplax</taxon>
    </lineage>
</organism>
<dbReference type="Proteomes" id="UP000009022">
    <property type="component" value="Unassembled WGS sequence"/>
</dbReference>
<gene>
    <name evidence="2" type="ORF">TRIADDRAFT_62570</name>
</gene>
<protein>
    <recommendedName>
        <fullName evidence="4">J domain-containing protein</fullName>
    </recommendedName>
</protein>
<evidence type="ECO:0008006" key="4">
    <source>
        <dbReference type="Google" id="ProtNLM"/>
    </source>
</evidence>
<dbReference type="HOGENOM" id="CLU_988059_0_0_1"/>
<dbReference type="AlphaFoldDB" id="B3SE70"/>
<dbReference type="SUPFAM" id="SSF46565">
    <property type="entry name" value="Chaperone J-domain"/>
    <property type="match status" value="1"/>
</dbReference>
<sequence>LKGQEQNLNKQISSITRQIVKTRTQAEKSKNDLAHEKRLREKAESLIEGARQQAKKEIYAKLSVEANRRDIAHKLSNLKQQNEQLNKQLNASKAEVQKKLKEIERIRVEYAAEQKSRHETEDLLEESRTEAYDHYLNAENEKIMRQGIEAEIQDVLQGLEKPPVVEVDLELDLNSPITEEMTNVLTSHDWQVQLIKAETVRTACHIFFLKYRPYQKVTKDQISKRFLKLSHLLHPDKNINVEEKLKKIREERFAYLTRAKALLLSWVEEEKKSSPPKNPIQL</sequence>
<evidence type="ECO:0000256" key="1">
    <source>
        <dbReference type="SAM" id="Coils"/>
    </source>
</evidence>
<dbReference type="CTD" id="6759751"/>
<keyword evidence="1" id="KW-0175">Coiled coil</keyword>
<proteinExistence type="predicted"/>
<dbReference type="PhylomeDB" id="B3SE70"/>
<dbReference type="InParanoid" id="B3SE70"/>
<accession>B3SE70</accession>
<feature type="non-terminal residue" evidence="2">
    <location>
        <position position="1"/>
    </location>
</feature>
<dbReference type="Gene3D" id="1.10.287.110">
    <property type="entry name" value="DnaJ domain"/>
    <property type="match status" value="1"/>
</dbReference>
<name>B3SE70_TRIAD</name>
<keyword evidence="3" id="KW-1185">Reference proteome</keyword>
<dbReference type="EMBL" id="DS985370">
    <property type="protein sequence ID" value="EDV18977.1"/>
    <property type="molecule type" value="Genomic_DNA"/>
</dbReference>
<dbReference type="InterPro" id="IPR036869">
    <property type="entry name" value="J_dom_sf"/>
</dbReference>
<evidence type="ECO:0000313" key="2">
    <source>
        <dbReference type="EMBL" id="EDV18977.1"/>
    </source>
</evidence>
<evidence type="ECO:0000313" key="3">
    <source>
        <dbReference type="Proteomes" id="UP000009022"/>
    </source>
</evidence>
<feature type="coiled-coil region" evidence="1">
    <location>
        <begin position="26"/>
        <end position="113"/>
    </location>
</feature>
<dbReference type="RefSeq" id="XP_002118539.1">
    <property type="nucleotide sequence ID" value="XM_002118503.1"/>
</dbReference>